<evidence type="ECO:0000313" key="3">
    <source>
        <dbReference type="Proteomes" id="UP000019030"/>
    </source>
</evidence>
<name>W0LGM5_9GAMM</name>
<dbReference type="HOGENOM" id="CLU_2756979_0_0_6"/>
<dbReference type="AlphaFoldDB" id="W0LGM5"/>
<evidence type="ECO:0000256" key="1">
    <source>
        <dbReference type="SAM" id="Phobius"/>
    </source>
</evidence>
<keyword evidence="1" id="KW-0472">Membrane</keyword>
<dbReference type="STRING" id="1441930.Z042_23265"/>
<feature type="transmembrane region" description="Helical" evidence="1">
    <location>
        <begin position="48"/>
        <end position="69"/>
    </location>
</feature>
<proteinExistence type="predicted"/>
<dbReference type="KEGG" id="sfo:Z042_23265"/>
<evidence type="ECO:0000313" key="2">
    <source>
        <dbReference type="EMBL" id="AHG23003.1"/>
    </source>
</evidence>
<gene>
    <name evidence="2" type="ORF">Z042_23265</name>
</gene>
<accession>W0LGM5</accession>
<protein>
    <submittedName>
        <fullName evidence="2">Uncharacterized protein</fullName>
    </submittedName>
</protein>
<dbReference type="Proteomes" id="UP000019030">
    <property type="component" value="Chromosome"/>
</dbReference>
<reference evidence="2 3" key="2">
    <citation type="submission" date="2015-03" db="EMBL/GenBank/DDBJ databases">
        <authorList>
            <person name="Chan K.-G."/>
        </authorList>
    </citation>
    <scope>NUCLEOTIDE SEQUENCE [LARGE SCALE GENOMIC DNA]</scope>
    <source>
        <strain evidence="2 3">RB-25</strain>
    </source>
</reference>
<organism evidence="2 3">
    <name type="scientific">Chania multitudinisentens RB-25</name>
    <dbReference type="NCBI Taxonomy" id="1441930"/>
    <lineage>
        <taxon>Bacteria</taxon>
        <taxon>Pseudomonadati</taxon>
        <taxon>Pseudomonadota</taxon>
        <taxon>Gammaproteobacteria</taxon>
        <taxon>Enterobacterales</taxon>
        <taxon>Yersiniaceae</taxon>
        <taxon>Chania</taxon>
    </lineage>
</organism>
<reference evidence="2 3" key="1">
    <citation type="submission" date="2014-01" db="EMBL/GenBank/DDBJ databases">
        <title>Isolation of Serratia multitudinisentens RB-25 from Ex-Landfill site.</title>
        <authorList>
            <person name="Robson E.H.J."/>
        </authorList>
    </citation>
    <scope>NUCLEOTIDE SEQUENCE [LARGE SCALE GENOMIC DNA]</scope>
    <source>
        <strain evidence="2 3">RB-25</strain>
    </source>
</reference>
<sequence length="70" mass="7611">MTSTIFITCLILAAVMVLIHPALCIPFIIVAYLLAKKGRMALDSGTSIALGIVCFIAALTVFVMIRQWLK</sequence>
<keyword evidence="1" id="KW-0812">Transmembrane</keyword>
<dbReference type="RefSeq" id="WP_037405530.1">
    <property type="nucleotide sequence ID" value="NZ_CP007044.2"/>
</dbReference>
<keyword evidence="3" id="KW-1185">Reference proteome</keyword>
<keyword evidence="1" id="KW-1133">Transmembrane helix</keyword>
<dbReference type="OrthoDB" id="6432406at2"/>
<dbReference type="PATRIC" id="fig|1441930.4.peg.4598"/>
<dbReference type="EMBL" id="CP007044">
    <property type="protein sequence ID" value="AHG23003.1"/>
    <property type="molecule type" value="Genomic_DNA"/>
</dbReference>